<dbReference type="InterPro" id="IPR002524">
    <property type="entry name" value="Cation_efflux"/>
</dbReference>
<evidence type="ECO:0000256" key="6">
    <source>
        <dbReference type="ARBA" id="ARBA00023136"/>
    </source>
</evidence>
<organism evidence="10 11">
    <name type="scientific">Chlorobium limicola (strain DSM 245 / NBRC 103803 / 6330)</name>
    <dbReference type="NCBI Taxonomy" id="290315"/>
    <lineage>
        <taxon>Bacteria</taxon>
        <taxon>Pseudomonadati</taxon>
        <taxon>Chlorobiota</taxon>
        <taxon>Chlorobiia</taxon>
        <taxon>Chlorobiales</taxon>
        <taxon>Chlorobiaceae</taxon>
        <taxon>Chlorobium/Pelodictyon group</taxon>
        <taxon>Chlorobium</taxon>
    </lineage>
</organism>
<evidence type="ECO:0000313" key="11">
    <source>
        <dbReference type="Proteomes" id="UP000008841"/>
    </source>
</evidence>
<dbReference type="InterPro" id="IPR058533">
    <property type="entry name" value="Cation_efflux_TM"/>
</dbReference>
<evidence type="ECO:0000256" key="5">
    <source>
        <dbReference type="ARBA" id="ARBA00022989"/>
    </source>
</evidence>
<dbReference type="Gene3D" id="3.30.70.1350">
    <property type="entry name" value="Cation efflux protein, cytoplasmic domain"/>
    <property type="match status" value="1"/>
</dbReference>
<dbReference type="GO" id="GO:0015341">
    <property type="term" value="F:zinc efflux antiporter activity"/>
    <property type="evidence" value="ECO:0007669"/>
    <property type="project" value="TreeGrafter"/>
</dbReference>
<dbReference type="KEGG" id="cli:Clim_0432"/>
<evidence type="ECO:0000256" key="7">
    <source>
        <dbReference type="SAM" id="Phobius"/>
    </source>
</evidence>
<dbReference type="GO" id="GO:0015086">
    <property type="term" value="F:cadmium ion transmembrane transporter activity"/>
    <property type="evidence" value="ECO:0007669"/>
    <property type="project" value="TreeGrafter"/>
</dbReference>
<dbReference type="InterPro" id="IPR027470">
    <property type="entry name" value="Cation_efflux_CTD"/>
</dbReference>
<accession>B3EFZ2</accession>
<comment type="subcellular location">
    <subcellularLocation>
        <location evidence="1">Membrane</location>
        <topology evidence="1">Multi-pass membrane protein</topology>
    </subcellularLocation>
</comment>
<feature type="transmembrane region" description="Helical" evidence="7">
    <location>
        <begin position="44"/>
        <end position="62"/>
    </location>
</feature>
<dbReference type="PANTHER" id="PTHR43840">
    <property type="entry name" value="MITOCHONDRIAL METAL TRANSPORTER 1-RELATED"/>
    <property type="match status" value="1"/>
</dbReference>
<sequence>MSSARESYNFQKIIAITGVLLLVVKFAAWYMTRSVAILTDALESIVNVTSGFIGLYSLYISAKPRDTSHPYGHGKAEFISSAIEGTLITVAGLLIINEAVQNLLHPHAVGRLDLGILLVSLTAAVNWFVGSLAVRNGRKNNSLALIASGRHLQSDTWSTAGIIAGLALLALTGMVWLDSAVALIFAVVIIVTGFRILRSSLSGIMDEADTELLEKIVDLLQVNRRENWIDLHNLRIIKYGSVLHLDCHLTVPWYLNVREAQKEINKLQRLIRQHFGESVELFVHTDACLRFSCSICTKQECDVRQADFEQTVEWTVQNISRDCMHKVGDQE</sequence>
<keyword evidence="3" id="KW-0813">Transport</keyword>
<dbReference type="EMBL" id="CP001097">
    <property type="protein sequence ID" value="ACD89525.1"/>
    <property type="molecule type" value="Genomic_DNA"/>
</dbReference>
<dbReference type="Pfam" id="PF01545">
    <property type="entry name" value="Cation_efflux"/>
    <property type="match status" value="1"/>
</dbReference>
<dbReference type="Proteomes" id="UP000008841">
    <property type="component" value="Chromosome"/>
</dbReference>
<dbReference type="GO" id="GO:0015093">
    <property type="term" value="F:ferrous iron transmembrane transporter activity"/>
    <property type="evidence" value="ECO:0007669"/>
    <property type="project" value="TreeGrafter"/>
</dbReference>
<evidence type="ECO:0000256" key="3">
    <source>
        <dbReference type="ARBA" id="ARBA00022448"/>
    </source>
</evidence>
<keyword evidence="4 7" id="KW-0812">Transmembrane</keyword>
<dbReference type="InterPro" id="IPR050291">
    <property type="entry name" value="CDF_Transporter"/>
</dbReference>
<evidence type="ECO:0000256" key="4">
    <source>
        <dbReference type="ARBA" id="ARBA00022692"/>
    </source>
</evidence>
<dbReference type="GO" id="GO:0005886">
    <property type="term" value="C:plasma membrane"/>
    <property type="evidence" value="ECO:0007669"/>
    <property type="project" value="TreeGrafter"/>
</dbReference>
<evidence type="ECO:0000259" key="9">
    <source>
        <dbReference type="Pfam" id="PF16916"/>
    </source>
</evidence>
<dbReference type="InterPro" id="IPR036837">
    <property type="entry name" value="Cation_efflux_CTD_sf"/>
</dbReference>
<dbReference type="SUPFAM" id="SSF160240">
    <property type="entry name" value="Cation efflux protein cytoplasmic domain-like"/>
    <property type="match status" value="1"/>
</dbReference>
<feature type="transmembrane region" description="Helical" evidence="7">
    <location>
        <begin position="12"/>
        <end position="32"/>
    </location>
</feature>
<feature type="domain" description="Cation efflux protein cytoplasmic" evidence="9">
    <location>
        <begin position="210"/>
        <end position="287"/>
    </location>
</feature>
<reference evidence="10 11" key="1">
    <citation type="submission" date="2008-05" db="EMBL/GenBank/DDBJ databases">
        <title>Complete sequence of Chlorobium limicola DSM 245.</title>
        <authorList>
            <consortium name="US DOE Joint Genome Institute"/>
            <person name="Lucas S."/>
            <person name="Copeland A."/>
            <person name="Lapidus A."/>
            <person name="Glavina del Rio T."/>
            <person name="Dalin E."/>
            <person name="Tice H."/>
            <person name="Bruce D."/>
            <person name="Goodwin L."/>
            <person name="Pitluck S."/>
            <person name="Schmutz J."/>
            <person name="Larimer F."/>
            <person name="Land M."/>
            <person name="Hauser L."/>
            <person name="Kyrpides N."/>
            <person name="Ovchinnikova G."/>
            <person name="Zhao F."/>
            <person name="Li T."/>
            <person name="Liu Z."/>
            <person name="Overmann J."/>
            <person name="Bryant D.A."/>
            <person name="Richardson P."/>
        </authorList>
    </citation>
    <scope>NUCLEOTIDE SEQUENCE [LARGE SCALE GENOMIC DNA]</scope>
    <source>
        <strain evidence="11">DSM 245 / NBRC 103803 / 6330</strain>
    </source>
</reference>
<feature type="transmembrane region" description="Helical" evidence="7">
    <location>
        <begin position="116"/>
        <end position="134"/>
    </location>
</feature>
<dbReference type="RefSeq" id="WP_012465406.1">
    <property type="nucleotide sequence ID" value="NC_010803.1"/>
</dbReference>
<dbReference type="PANTHER" id="PTHR43840:SF15">
    <property type="entry name" value="MITOCHONDRIAL METAL TRANSPORTER 1-RELATED"/>
    <property type="match status" value="1"/>
</dbReference>
<dbReference type="eggNOG" id="COG0053">
    <property type="taxonomic scope" value="Bacteria"/>
</dbReference>
<feature type="transmembrane region" description="Helical" evidence="7">
    <location>
        <begin position="180"/>
        <end position="197"/>
    </location>
</feature>
<feature type="transmembrane region" description="Helical" evidence="7">
    <location>
        <begin position="155"/>
        <end position="174"/>
    </location>
</feature>
<protein>
    <submittedName>
        <fullName evidence="10">Cation diffusion facilitator family transporter</fullName>
    </submittedName>
</protein>
<proteinExistence type="inferred from homology"/>
<keyword evidence="6 7" id="KW-0472">Membrane</keyword>
<comment type="similarity">
    <text evidence="2">Belongs to the cation diffusion facilitator (CDF) transporter (TC 2.A.4) family.</text>
</comment>
<dbReference type="AlphaFoldDB" id="B3EFZ2"/>
<dbReference type="InterPro" id="IPR027469">
    <property type="entry name" value="Cation_efflux_TMD_sf"/>
</dbReference>
<dbReference type="NCBIfam" id="TIGR01297">
    <property type="entry name" value="CDF"/>
    <property type="match status" value="1"/>
</dbReference>
<evidence type="ECO:0000313" key="10">
    <source>
        <dbReference type="EMBL" id="ACD89525.1"/>
    </source>
</evidence>
<keyword evidence="5 7" id="KW-1133">Transmembrane helix</keyword>
<dbReference type="OrthoDB" id="9806522at2"/>
<dbReference type="Gene3D" id="1.20.1510.10">
    <property type="entry name" value="Cation efflux protein transmembrane domain"/>
    <property type="match status" value="1"/>
</dbReference>
<dbReference type="HOGENOM" id="CLU_013430_3_0_10"/>
<dbReference type="STRING" id="290315.Clim_0432"/>
<feature type="transmembrane region" description="Helical" evidence="7">
    <location>
        <begin position="74"/>
        <end position="96"/>
    </location>
</feature>
<dbReference type="GO" id="GO:0006882">
    <property type="term" value="P:intracellular zinc ion homeostasis"/>
    <property type="evidence" value="ECO:0007669"/>
    <property type="project" value="TreeGrafter"/>
</dbReference>
<evidence type="ECO:0000256" key="1">
    <source>
        <dbReference type="ARBA" id="ARBA00004141"/>
    </source>
</evidence>
<feature type="domain" description="Cation efflux protein transmembrane" evidence="8">
    <location>
        <begin position="15"/>
        <end position="205"/>
    </location>
</feature>
<dbReference type="SUPFAM" id="SSF161111">
    <property type="entry name" value="Cation efflux protein transmembrane domain-like"/>
    <property type="match status" value="1"/>
</dbReference>
<gene>
    <name evidence="10" type="ordered locus">Clim_0432</name>
</gene>
<evidence type="ECO:0000256" key="2">
    <source>
        <dbReference type="ARBA" id="ARBA00008114"/>
    </source>
</evidence>
<dbReference type="Pfam" id="PF16916">
    <property type="entry name" value="ZT_dimer"/>
    <property type="match status" value="1"/>
</dbReference>
<evidence type="ECO:0000259" key="8">
    <source>
        <dbReference type="Pfam" id="PF01545"/>
    </source>
</evidence>
<name>B3EFZ2_CHLL2</name>